<dbReference type="PANTHER" id="PTHR30437">
    <property type="entry name" value="TRANSCRIPTION ELONGATION FACTOR GREA"/>
    <property type="match status" value="1"/>
</dbReference>
<keyword evidence="5 8" id="KW-0804">Transcription</keyword>
<name>S3BEW0_9BURK</name>
<evidence type="ECO:0000256" key="9">
    <source>
        <dbReference type="RuleBase" id="RU000556"/>
    </source>
</evidence>
<dbReference type="InterPro" id="IPR001437">
    <property type="entry name" value="Tscrpt_elong_fac_GreA/B_C"/>
</dbReference>
<comment type="caution">
    <text evidence="12">The sequence shown here is derived from an EMBL/GenBank/DDBJ whole genome shotgun (WGS) entry which is preliminary data.</text>
</comment>
<gene>
    <name evidence="8" type="primary">greA</name>
    <name evidence="12" type="ORF">HMPREF1476_01986</name>
</gene>
<dbReference type="NCBIfam" id="NF001264">
    <property type="entry name" value="PRK00226.1-5"/>
    <property type="match status" value="1"/>
</dbReference>
<evidence type="ECO:0000259" key="11">
    <source>
        <dbReference type="Pfam" id="PF03449"/>
    </source>
</evidence>
<dbReference type="HAMAP" id="MF_00105">
    <property type="entry name" value="GreA_GreB"/>
    <property type="match status" value="1"/>
</dbReference>
<dbReference type="InterPro" id="IPR018151">
    <property type="entry name" value="TF_GreA/GreB_CS"/>
</dbReference>
<dbReference type="NCBIfam" id="TIGR01462">
    <property type="entry name" value="greA"/>
    <property type="match status" value="1"/>
</dbReference>
<dbReference type="GO" id="GO:0032784">
    <property type="term" value="P:regulation of DNA-templated transcription elongation"/>
    <property type="evidence" value="ECO:0007669"/>
    <property type="project" value="UniProtKB-UniRule"/>
</dbReference>
<dbReference type="PANTHER" id="PTHR30437:SF4">
    <property type="entry name" value="TRANSCRIPTION ELONGATION FACTOR GREA"/>
    <property type="match status" value="1"/>
</dbReference>
<dbReference type="FunFam" id="3.10.50.30:FF:000001">
    <property type="entry name" value="Transcription elongation factor GreA"/>
    <property type="match status" value="1"/>
</dbReference>
<keyword evidence="13" id="KW-1185">Reference proteome</keyword>
<protein>
    <recommendedName>
        <fullName evidence="2 8">Transcription elongation factor GreA</fullName>
    </recommendedName>
    <alternativeName>
        <fullName evidence="7 8">Transcript cleavage factor GreA</fullName>
    </alternativeName>
</protein>
<evidence type="ECO:0000256" key="3">
    <source>
        <dbReference type="ARBA" id="ARBA00023015"/>
    </source>
</evidence>
<dbReference type="Proteomes" id="UP000014400">
    <property type="component" value="Unassembled WGS sequence"/>
</dbReference>
<dbReference type="Pfam" id="PF01272">
    <property type="entry name" value="GreA_GreB"/>
    <property type="match status" value="1"/>
</dbReference>
<dbReference type="SUPFAM" id="SSF46557">
    <property type="entry name" value="GreA transcript cleavage protein, N-terminal domain"/>
    <property type="match status" value="1"/>
</dbReference>
<dbReference type="NCBIfam" id="NF001261">
    <property type="entry name" value="PRK00226.1-2"/>
    <property type="match status" value="1"/>
</dbReference>
<evidence type="ECO:0000256" key="2">
    <source>
        <dbReference type="ARBA" id="ARBA00013729"/>
    </source>
</evidence>
<dbReference type="Gene3D" id="1.10.287.180">
    <property type="entry name" value="Transcription elongation factor, GreA/GreB, N-terminal domain"/>
    <property type="match status" value="1"/>
</dbReference>
<dbReference type="InterPro" id="IPR023459">
    <property type="entry name" value="Tscrpt_elong_fac_GreA/B_fam"/>
</dbReference>
<keyword evidence="12" id="KW-0648">Protein biosynthesis</keyword>
<accession>S3BEW0</accession>
<evidence type="ECO:0000256" key="8">
    <source>
        <dbReference type="HAMAP-Rule" id="MF_00105"/>
    </source>
</evidence>
<dbReference type="InterPro" id="IPR036805">
    <property type="entry name" value="Tscrpt_elong_fac_GreA/B_N_sf"/>
</dbReference>
<evidence type="ECO:0000313" key="12">
    <source>
        <dbReference type="EMBL" id="EPD97845.1"/>
    </source>
</evidence>
<evidence type="ECO:0000259" key="10">
    <source>
        <dbReference type="Pfam" id="PF01272"/>
    </source>
</evidence>
<sequence>MPDERAGTQGPMRLKRLHEPERSHFARIPLRNRIFSKGGAEPIGAALRIACPPMLSLLSFEWTVCHDDRRCPAHRHTRLTHNALCIHTMNRIPITAAGAAKLKAELDYLKKTARPNVVAAIAEAREKGDLSENAEYDAAREEQGHIEGRIAELEGKIPALQVIDPKTVAAGDRIVFGATVTLYDEEEDSNVTYQIVGDDEADIKKNLISVSSPIARALIGKSEGDTVVFMAPKGKVTFEVETVEYK</sequence>
<dbReference type="InterPro" id="IPR036953">
    <property type="entry name" value="GreA/GreB_C_sf"/>
</dbReference>
<dbReference type="Pfam" id="PF03449">
    <property type="entry name" value="GreA_GreB_N"/>
    <property type="match status" value="1"/>
</dbReference>
<evidence type="ECO:0000256" key="7">
    <source>
        <dbReference type="ARBA" id="ARBA00030776"/>
    </source>
</evidence>
<evidence type="ECO:0000256" key="6">
    <source>
        <dbReference type="ARBA" id="ARBA00024916"/>
    </source>
</evidence>
<dbReference type="eggNOG" id="COG0782">
    <property type="taxonomic scope" value="Bacteria"/>
</dbReference>
<evidence type="ECO:0000256" key="1">
    <source>
        <dbReference type="ARBA" id="ARBA00008213"/>
    </source>
</evidence>
<dbReference type="SUPFAM" id="SSF54534">
    <property type="entry name" value="FKBP-like"/>
    <property type="match status" value="1"/>
</dbReference>
<organism evidence="12 13">
    <name type="scientific">Sutterella wadsworthensis HGA0223</name>
    <dbReference type="NCBI Taxonomy" id="1203554"/>
    <lineage>
        <taxon>Bacteria</taxon>
        <taxon>Pseudomonadati</taxon>
        <taxon>Pseudomonadota</taxon>
        <taxon>Betaproteobacteria</taxon>
        <taxon>Burkholderiales</taxon>
        <taxon>Sutterellaceae</taxon>
        <taxon>Sutterella</taxon>
    </lineage>
</organism>
<evidence type="ECO:0000256" key="4">
    <source>
        <dbReference type="ARBA" id="ARBA00023125"/>
    </source>
</evidence>
<dbReference type="AlphaFoldDB" id="S3BEW0"/>
<dbReference type="NCBIfam" id="NF001263">
    <property type="entry name" value="PRK00226.1-4"/>
    <property type="match status" value="1"/>
</dbReference>
<dbReference type="GO" id="GO:0003746">
    <property type="term" value="F:translation elongation factor activity"/>
    <property type="evidence" value="ECO:0007669"/>
    <property type="project" value="UniProtKB-KW"/>
</dbReference>
<dbReference type="HOGENOM" id="CLU_1128602_0_0_4"/>
<dbReference type="STRING" id="1203554.HMPREF1476_01986"/>
<keyword evidence="4 8" id="KW-0238">DNA-binding</keyword>
<dbReference type="FunFam" id="1.10.287.180:FF:000001">
    <property type="entry name" value="Transcription elongation factor GreA"/>
    <property type="match status" value="1"/>
</dbReference>
<evidence type="ECO:0000313" key="13">
    <source>
        <dbReference type="Proteomes" id="UP000014400"/>
    </source>
</evidence>
<dbReference type="GO" id="GO:0003677">
    <property type="term" value="F:DNA binding"/>
    <property type="evidence" value="ECO:0007669"/>
    <property type="project" value="UniProtKB-UniRule"/>
</dbReference>
<reference evidence="12 13" key="1">
    <citation type="submission" date="2013-04" db="EMBL/GenBank/DDBJ databases">
        <title>The Genome Sequence of Sutterella wadsworthensis HGA0223.</title>
        <authorList>
            <consortium name="The Broad Institute Genomics Platform"/>
            <person name="Earl A."/>
            <person name="Ward D."/>
            <person name="Feldgarden M."/>
            <person name="Gevers D."/>
            <person name="Schmidt T.M."/>
            <person name="Dover J."/>
            <person name="Dai D."/>
            <person name="Walker B."/>
            <person name="Young S."/>
            <person name="Zeng Q."/>
            <person name="Gargeya S."/>
            <person name="Fitzgerald M."/>
            <person name="Haas B."/>
            <person name="Abouelleil A."/>
            <person name="Allen A.W."/>
            <person name="Alvarado L."/>
            <person name="Arachchi H.M."/>
            <person name="Berlin A.M."/>
            <person name="Chapman S.B."/>
            <person name="Gainer-Dewar J."/>
            <person name="Goldberg J."/>
            <person name="Griggs A."/>
            <person name="Gujja S."/>
            <person name="Hansen M."/>
            <person name="Howarth C."/>
            <person name="Imamovic A."/>
            <person name="Ireland A."/>
            <person name="Larimer J."/>
            <person name="McCowan C."/>
            <person name="Murphy C."/>
            <person name="Pearson M."/>
            <person name="Poon T.W."/>
            <person name="Priest M."/>
            <person name="Roberts A."/>
            <person name="Saif S."/>
            <person name="Shea T."/>
            <person name="Sisk P."/>
            <person name="Sykes S."/>
            <person name="Wortman J."/>
            <person name="Nusbaum C."/>
            <person name="Birren B."/>
        </authorList>
    </citation>
    <scope>NUCLEOTIDE SEQUENCE [LARGE SCALE GENOMIC DNA]</scope>
    <source>
        <strain evidence="12 13">HGA0223</strain>
    </source>
</reference>
<dbReference type="InterPro" id="IPR028624">
    <property type="entry name" value="Tscrpt_elong_fac_GreA/B"/>
</dbReference>
<comment type="function">
    <text evidence="6 8 9">Necessary for efficient RNA polymerase transcription elongation past template-encoded arresting sites. The arresting sites in DNA have the property of trapping a certain fraction of elongating RNA polymerases that pass through, resulting in locked ternary complexes. Cleavage of the nascent transcript by cleavage factors such as GreA or GreB allows the resumption of elongation from the new 3'terminus. GreA releases sequences of 2 to 3 nucleotides.</text>
</comment>
<keyword evidence="12" id="KW-0251">Elongation factor</keyword>
<dbReference type="GO" id="GO:0070063">
    <property type="term" value="F:RNA polymerase binding"/>
    <property type="evidence" value="ECO:0007669"/>
    <property type="project" value="InterPro"/>
</dbReference>
<feature type="domain" description="Transcription elongation factor GreA/GreB N-terminal" evidence="11">
    <location>
        <begin position="92"/>
        <end position="162"/>
    </location>
</feature>
<proteinExistence type="inferred from homology"/>
<evidence type="ECO:0000256" key="5">
    <source>
        <dbReference type="ARBA" id="ARBA00023163"/>
    </source>
</evidence>
<dbReference type="InterPro" id="IPR022691">
    <property type="entry name" value="Tscrpt_elong_fac_GreA/B_N"/>
</dbReference>
<dbReference type="GO" id="GO:0006354">
    <property type="term" value="P:DNA-templated transcription elongation"/>
    <property type="evidence" value="ECO:0007669"/>
    <property type="project" value="TreeGrafter"/>
</dbReference>
<keyword evidence="3 8" id="KW-0805">Transcription regulation</keyword>
<comment type="similarity">
    <text evidence="1 8 9">Belongs to the GreA/GreB family.</text>
</comment>
<dbReference type="PROSITE" id="PS00830">
    <property type="entry name" value="GREAB_2"/>
    <property type="match status" value="1"/>
</dbReference>
<dbReference type="Gene3D" id="3.10.50.30">
    <property type="entry name" value="Transcription elongation factor, GreA/GreB, C-terminal domain"/>
    <property type="match status" value="1"/>
</dbReference>
<dbReference type="EMBL" id="ATCF01000030">
    <property type="protein sequence ID" value="EPD97845.1"/>
    <property type="molecule type" value="Genomic_DNA"/>
</dbReference>
<dbReference type="InterPro" id="IPR006359">
    <property type="entry name" value="Tscrpt_elong_fac_GreA"/>
</dbReference>
<dbReference type="PROSITE" id="PS00829">
    <property type="entry name" value="GREAB_1"/>
    <property type="match status" value="1"/>
</dbReference>
<dbReference type="PATRIC" id="fig|1203554.3.peg.2064"/>
<feature type="domain" description="Transcription elongation factor GreA/GreB C-terminal" evidence="10">
    <location>
        <begin position="171"/>
        <end position="245"/>
    </location>
</feature>